<dbReference type="Pfam" id="PF11157">
    <property type="entry name" value="DUF2937"/>
    <property type="match status" value="1"/>
</dbReference>
<gene>
    <name evidence="2" type="ORF">CWE22_02130</name>
</gene>
<name>A0A7Z6ZTG1_9GAMM</name>
<dbReference type="RefSeq" id="WP_169929747.1">
    <property type="nucleotide sequence ID" value="NZ_PIPR01000001.1"/>
</dbReference>
<evidence type="ECO:0008006" key="4">
    <source>
        <dbReference type="Google" id="ProtNLM"/>
    </source>
</evidence>
<organism evidence="2 3">
    <name type="scientific">Pseudidiomarina aestuarii</name>
    <dbReference type="NCBI Taxonomy" id="624146"/>
    <lineage>
        <taxon>Bacteria</taxon>
        <taxon>Pseudomonadati</taxon>
        <taxon>Pseudomonadota</taxon>
        <taxon>Gammaproteobacteria</taxon>
        <taxon>Alteromonadales</taxon>
        <taxon>Idiomarinaceae</taxon>
        <taxon>Pseudidiomarina</taxon>
    </lineage>
</organism>
<evidence type="ECO:0000256" key="1">
    <source>
        <dbReference type="SAM" id="Phobius"/>
    </source>
</evidence>
<dbReference type="InterPro" id="IPR022584">
    <property type="entry name" value="DUF2937"/>
</dbReference>
<evidence type="ECO:0000313" key="2">
    <source>
        <dbReference type="EMBL" id="RUO41015.1"/>
    </source>
</evidence>
<feature type="transmembrane region" description="Helical" evidence="1">
    <location>
        <begin position="134"/>
        <end position="160"/>
    </location>
</feature>
<accession>A0A7Z6ZTG1</accession>
<sequence>MLYRYFLIILACAAIMTGVQLPNFVTQYEQRLDAQWTEAKVYYDQYQAIADQYFEGDMNALLQHHEQSDDEVFRAESVPLGTLLERVRTFEYQLRELNTNIWGKLWFLAHSADEELLDGTWRNYSFTVPLTQDALILGIIVMFAIVVLVDGCCSGCRYWWRRRRASRPSPGIRRR</sequence>
<dbReference type="AlphaFoldDB" id="A0A7Z6ZTG1"/>
<keyword evidence="1" id="KW-1133">Transmembrane helix</keyword>
<proteinExistence type="predicted"/>
<feature type="transmembrane region" description="Helical" evidence="1">
    <location>
        <begin position="5"/>
        <end position="25"/>
    </location>
</feature>
<keyword evidence="1" id="KW-0472">Membrane</keyword>
<dbReference type="Proteomes" id="UP000287766">
    <property type="component" value="Unassembled WGS sequence"/>
</dbReference>
<keyword evidence="1" id="KW-0812">Transmembrane</keyword>
<reference evidence="3" key="1">
    <citation type="journal article" date="2018" name="Front. Microbiol.">
        <title>Genome-Based Analysis Reveals the Taxonomy and Diversity of the Family Idiomarinaceae.</title>
        <authorList>
            <person name="Liu Y."/>
            <person name="Lai Q."/>
            <person name="Shao Z."/>
        </authorList>
    </citation>
    <scope>NUCLEOTIDE SEQUENCE [LARGE SCALE GENOMIC DNA]</scope>
    <source>
        <strain evidence="3">KYW314</strain>
    </source>
</reference>
<dbReference type="EMBL" id="PIPR01000001">
    <property type="protein sequence ID" value="RUO41015.1"/>
    <property type="molecule type" value="Genomic_DNA"/>
</dbReference>
<comment type="caution">
    <text evidence="2">The sequence shown here is derived from an EMBL/GenBank/DDBJ whole genome shotgun (WGS) entry which is preliminary data.</text>
</comment>
<evidence type="ECO:0000313" key="3">
    <source>
        <dbReference type="Proteomes" id="UP000287766"/>
    </source>
</evidence>
<keyword evidence="3" id="KW-1185">Reference proteome</keyword>
<protein>
    <recommendedName>
        <fullName evidence="4">DUF2937 domain-containing protein</fullName>
    </recommendedName>
</protein>